<name>A0ABQ9JFW9_9CUCU</name>
<comment type="caution">
    <text evidence="1">The sequence shown here is derived from an EMBL/GenBank/DDBJ whole genome shotgun (WGS) entry which is preliminary data.</text>
</comment>
<dbReference type="EMBL" id="JAPWTJ010000652">
    <property type="protein sequence ID" value="KAJ8976592.1"/>
    <property type="molecule type" value="Genomic_DNA"/>
</dbReference>
<organism evidence="1 2">
    <name type="scientific">Molorchus minor</name>
    <dbReference type="NCBI Taxonomy" id="1323400"/>
    <lineage>
        <taxon>Eukaryota</taxon>
        <taxon>Metazoa</taxon>
        <taxon>Ecdysozoa</taxon>
        <taxon>Arthropoda</taxon>
        <taxon>Hexapoda</taxon>
        <taxon>Insecta</taxon>
        <taxon>Pterygota</taxon>
        <taxon>Neoptera</taxon>
        <taxon>Endopterygota</taxon>
        <taxon>Coleoptera</taxon>
        <taxon>Polyphaga</taxon>
        <taxon>Cucujiformia</taxon>
        <taxon>Chrysomeloidea</taxon>
        <taxon>Cerambycidae</taxon>
        <taxon>Lamiinae</taxon>
        <taxon>Monochamini</taxon>
        <taxon>Molorchus</taxon>
    </lineage>
</organism>
<proteinExistence type="predicted"/>
<accession>A0ABQ9JFW9</accession>
<gene>
    <name evidence="1" type="ORF">NQ317_004690</name>
</gene>
<evidence type="ECO:0000313" key="1">
    <source>
        <dbReference type="EMBL" id="KAJ8976592.1"/>
    </source>
</evidence>
<keyword evidence="2" id="KW-1185">Reference proteome</keyword>
<sequence length="70" mass="8269">MKYRSVFLCVLSRRSLYLQIFVTLCHTGAAYKMEDCTTWAWCSIGFFLLPGQPMYTFILRQWCLEISTND</sequence>
<evidence type="ECO:0000313" key="2">
    <source>
        <dbReference type="Proteomes" id="UP001162164"/>
    </source>
</evidence>
<reference evidence="1" key="1">
    <citation type="journal article" date="2023" name="Insect Mol. Biol.">
        <title>Genome sequencing provides insights into the evolution of gene families encoding plant cell wall-degrading enzymes in longhorned beetles.</title>
        <authorList>
            <person name="Shin N.R."/>
            <person name="Okamura Y."/>
            <person name="Kirsch R."/>
            <person name="Pauchet Y."/>
        </authorList>
    </citation>
    <scope>NUCLEOTIDE SEQUENCE</scope>
    <source>
        <strain evidence="1">MMC_N1</strain>
    </source>
</reference>
<evidence type="ECO:0008006" key="3">
    <source>
        <dbReference type="Google" id="ProtNLM"/>
    </source>
</evidence>
<dbReference type="Proteomes" id="UP001162164">
    <property type="component" value="Unassembled WGS sequence"/>
</dbReference>
<protein>
    <recommendedName>
        <fullName evidence="3">Secreted protein</fullName>
    </recommendedName>
</protein>